<dbReference type="Pfam" id="PF24981">
    <property type="entry name" value="Beta-prop_ATRN-LZTR1"/>
    <property type="match status" value="1"/>
</dbReference>
<dbReference type="InParanoid" id="A0A167NW81"/>
<evidence type="ECO:0000256" key="2">
    <source>
        <dbReference type="ARBA" id="ARBA00022737"/>
    </source>
</evidence>
<dbReference type="InterPro" id="IPR015915">
    <property type="entry name" value="Kelch-typ_b-propeller"/>
</dbReference>
<proteinExistence type="predicted"/>
<dbReference type="RefSeq" id="XP_018294768.1">
    <property type="nucleotide sequence ID" value="XM_018435185.1"/>
</dbReference>
<keyword evidence="3" id="KW-1133">Transmembrane helix</keyword>
<organism evidence="5 6">
    <name type="scientific">Phycomyces blakesleeanus (strain ATCC 8743b / DSM 1359 / FGSC 10004 / NBRC 33097 / NRRL 1555)</name>
    <dbReference type="NCBI Taxonomy" id="763407"/>
    <lineage>
        <taxon>Eukaryota</taxon>
        <taxon>Fungi</taxon>
        <taxon>Fungi incertae sedis</taxon>
        <taxon>Mucoromycota</taxon>
        <taxon>Mucoromycotina</taxon>
        <taxon>Mucoromycetes</taxon>
        <taxon>Mucorales</taxon>
        <taxon>Phycomycetaceae</taxon>
        <taxon>Phycomyces</taxon>
    </lineage>
</organism>
<dbReference type="VEuPathDB" id="FungiDB:PHYBLDRAFT_165244"/>
<name>A0A167NW81_PHYB8</name>
<keyword evidence="3" id="KW-0812">Transmembrane</keyword>
<dbReference type="STRING" id="763407.A0A167NW81"/>
<evidence type="ECO:0000313" key="5">
    <source>
        <dbReference type="EMBL" id="OAD76728.1"/>
    </source>
</evidence>
<evidence type="ECO:0000256" key="1">
    <source>
        <dbReference type="ARBA" id="ARBA00022441"/>
    </source>
</evidence>
<dbReference type="Gene3D" id="2.120.10.80">
    <property type="entry name" value="Kelch-type beta propeller"/>
    <property type="match status" value="2"/>
</dbReference>
<keyword evidence="6" id="KW-1185">Reference proteome</keyword>
<keyword evidence="2" id="KW-0677">Repeat</keyword>
<keyword evidence="1" id="KW-0880">Kelch repeat</keyword>
<dbReference type="PANTHER" id="PTHR46093:SF18">
    <property type="entry name" value="FIBRONECTIN TYPE-III DOMAIN-CONTAINING PROTEIN"/>
    <property type="match status" value="1"/>
</dbReference>
<gene>
    <name evidence="5" type="ORF">PHYBLDRAFT_165244</name>
</gene>
<sequence>MDRNTEVTIERHPRLVKWGHRRSDSLKAVFPHPFWFRLYLCYNASSAYTGPSNDWKKIEPRYAAATFVHGNALYAYGGATSQKNTSDLFTSMFLSKKDGLEGQREYESFFERNGPLSSYSQTVVLPDNHTVLLFTGYEENRPDNDSTMHAYTYDLNDNNSTWKQVIPRTNTFVPLYRTGFTATLAPNGQVYIFGGEELGKSVVNQLWSFDPVNLEYKDLTQTNLNYRSGHTATSLPNGQIVFISGLHVNAFMNDSAQLIRSNEVDIYDTDLNTWTSLNTTGEILRKRIGTSSALGPDNKTIFLFGGDNGLTALNRIECNEVLLLDTTTWVWKKPNITGVYPTARSRASIGFIDKNLLAIAYGQTSFLSYKDLSILRIDDQETSKYSWLSGPNDLLNVDHTYPNLSRHMDGGIIAGIVIGSILLAIILAYCIWKSYRDLYFLPNLVWDFLWDPRNGEPLWTEICRLIIQCILAFQFLAYLGFSIQQAIESPITSITIRTKVSSVQVPDLRFCFDGWGVSEFSNREYHKGDLGVRISCKTDTGYACSNFITRLDRTVHLPAFEYTLESPDCYLFSPPSWFRLEDTIDGDNSGTKVRFMFNGDQSIAGTVRIAQYPPGVNPNVKVYNITTTDVPLIMSDQAVDEWAMRDMQGETDTNTFTIYTNETLSMEYQVKDHQYLDDNSWNQIGFLPCYNHTPEISTSALASDFLMAYNGFSSNYMGLFGSVTLYPTDYTTVIEQEQKIHTIINSLGSVGGILSLIISVQVWLFGFRPKSPWGIVQRWSNGPMRRSLDRNLTKNFETLYTAVPFVSNVDNNILTRSNSYDDETIKEKDRILPLLDQKERVLVLEKRFQLMERLLEAYYVDIEIFKELDSAISRLEPPLSPNLSDEDLSVTVTSMQSRTFSEYSL</sequence>
<dbReference type="EMBL" id="KV440975">
    <property type="protein sequence ID" value="OAD76728.1"/>
    <property type="molecule type" value="Genomic_DNA"/>
</dbReference>
<protein>
    <recommendedName>
        <fullName evidence="4">Attractin/MKLN-like beta-propeller domain-containing protein</fullName>
    </recommendedName>
</protein>
<dbReference type="SUPFAM" id="SSF117281">
    <property type="entry name" value="Kelch motif"/>
    <property type="match status" value="1"/>
</dbReference>
<evidence type="ECO:0000313" key="6">
    <source>
        <dbReference type="Proteomes" id="UP000077315"/>
    </source>
</evidence>
<accession>A0A167NW81</accession>
<reference evidence="6" key="1">
    <citation type="submission" date="2015-06" db="EMBL/GenBank/DDBJ databases">
        <title>Expansion of signal transduction pathways in fungi by whole-genome duplication.</title>
        <authorList>
            <consortium name="DOE Joint Genome Institute"/>
            <person name="Corrochano L.M."/>
            <person name="Kuo A."/>
            <person name="Marcet-Houben M."/>
            <person name="Polaino S."/>
            <person name="Salamov A."/>
            <person name="Villalobos J.M."/>
            <person name="Alvarez M.I."/>
            <person name="Avalos J."/>
            <person name="Benito E.P."/>
            <person name="Benoit I."/>
            <person name="Burger G."/>
            <person name="Camino L.P."/>
            <person name="Canovas D."/>
            <person name="Cerda-Olmedo E."/>
            <person name="Cheng J.-F."/>
            <person name="Dominguez A."/>
            <person name="Elias M."/>
            <person name="Eslava A.P."/>
            <person name="Glaser F."/>
            <person name="Grimwood J."/>
            <person name="Gutierrez G."/>
            <person name="Heitman J."/>
            <person name="Henrissat B."/>
            <person name="Iturriaga E.A."/>
            <person name="Lang B.F."/>
            <person name="Lavin J.L."/>
            <person name="Lee S."/>
            <person name="Li W."/>
            <person name="Lindquist E."/>
            <person name="Lopez-Garcia S."/>
            <person name="Luque E.M."/>
            <person name="Marcos A.T."/>
            <person name="Martin J."/>
            <person name="McCluskey K."/>
            <person name="Medina H.R."/>
            <person name="Miralles-Duran A."/>
            <person name="Miyazaki A."/>
            <person name="Munoz-Torres E."/>
            <person name="Oguiza J.A."/>
            <person name="Ohm R."/>
            <person name="Olmedo M."/>
            <person name="Orejas M."/>
            <person name="Ortiz-Castellanos L."/>
            <person name="Pisabarro A.G."/>
            <person name="Rodriguez-Romero J."/>
            <person name="Ruiz-Herrera J."/>
            <person name="Ruiz-Vazquez R."/>
            <person name="Sanz C."/>
            <person name="Schackwitz W."/>
            <person name="Schmutz J."/>
            <person name="Shahriari M."/>
            <person name="Shelest E."/>
            <person name="Silva-Franco F."/>
            <person name="Soanes D."/>
            <person name="Syed K."/>
            <person name="Tagua V.G."/>
            <person name="Talbot N.J."/>
            <person name="Thon M."/>
            <person name="De vries R.P."/>
            <person name="Wiebenga A."/>
            <person name="Yadav J.S."/>
            <person name="Braun E.L."/>
            <person name="Baker S."/>
            <person name="Garre V."/>
            <person name="Horwitz B."/>
            <person name="Torres-Martinez S."/>
            <person name="Idnurm A."/>
            <person name="Herrera-Estrella A."/>
            <person name="Gabaldon T."/>
            <person name="Grigoriev I.V."/>
        </authorList>
    </citation>
    <scope>NUCLEOTIDE SEQUENCE [LARGE SCALE GENOMIC DNA]</scope>
    <source>
        <strain evidence="6">NRRL 1555(-)</strain>
    </source>
</reference>
<feature type="domain" description="Attractin/MKLN-like beta-propeller" evidence="4">
    <location>
        <begin position="49"/>
        <end position="311"/>
    </location>
</feature>
<keyword evidence="3" id="KW-0472">Membrane</keyword>
<dbReference type="Proteomes" id="UP000077315">
    <property type="component" value="Unassembled WGS sequence"/>
</dbReference>
<evidence type="ECO:0000256" key="3">
    <source>
        <dbReference type="SAM" id="Phobius"/>
    </source>
</evidence>
<evidence type="ECO:0000259" key="4">
    <source>
        <dbReference type="Pfam" id="PF24981"/>
    </source>
</evidence>
<dbReference type="InterPro" id="IPR056737">
    <property type="entry name" value="Beta-prop_ATRN-MKLN-like"/>
</dbReference>
<dbReference type="PANTHER" id="PTHR46093">
    <property type="entry name" value="ACYL-COA-BINDING DOMAIN-CONTAINING PROTEIN 5"/>
    <property type="match status" value="1"/>
</dbReference>
<dbReference type="GeneID" id="28996091"/>
<dbReference type="OrthoDB" id="2261647at2759"/>
<dbReference type="AlphaFoldDB" id="A0A167NW81"/>
<feature type="transmembrane region" description="Helical" evidence="3">
    <location>
        <begin position="412"/>
        <end position="432"/>
    </location>
</feature>
<feature type="transmembrane region" description="Helical" evidence="3">
    <location>
        <begin position="743"/>
        <end position="765"/>
    </location>
</feature>